<name>A0A2G8K5Y3_STIJA</name>
<evidence type="ECO:0000313" key="4">
    <source>
        <dbReference type="EMBL" id="PIK43426.1"/>
    </source>
</evidence>
<dbReference type="Pfam" id="PF00094">
    <property type="entry name" value="VWD"/>
    <property type="match status" value="1"/>
</dbReference>
<dbReference type="PANTHER" id="PTHR11339:SF402">
    <property type="entry name" value="VWFD DOMAIN-CONTAINING PROTEIN"/>
    <property type="match status" value="1"/>
</dbReference>
<feature type="domain" description="VWFD" evidence="3">
    <location>
        <begin position="1"/>
        <end position="182"/>
    </location>
</feature>
<evidence type="ECO:0000256" key="1">
    <source>
        <dbReference type="ARBA" id="ARBA00023157"/>
    </source>
</evidence>
<dbReference type="PANTHER" id="PTHR11339">
    <property type="entry name" value="EXTRACELLULAR MATRIX GLYCOPROTEIN RELATED"/>
    <property type="match status" value="1"/>
</dbReference>
<dbReference type="Pfam" id="PF08742">
    <property type="entry name" value="C8"/>
    <property type="match status" value="1"/>
</dbReference>
<protein>
    <submittedName>
        <fullName evidence="4">Putative mucin-2</fullName>
    </submittedName>
</protein>
<keyword evidence="1" id="KW-1015">Disulfide bond</keyword>
<accession>A0A2G8K5Y3</accession>
<evidence type="ECO:0000256" key="2">
    <source>
        <dbReference type="ARBA" id="ARBA00023180"/>
    </source>
</evidence>
<organism evidence="4 5">
    <name type="scientific">Stichopus japonicus</name>
    <name type="common">Sea cucumber</name>
    <dbReference type="NCBI Taxonomy" id="307972"/>
    <lineage>
        <taxon>Eukaryota</taxon>
        <taxon>Metazoa</taxon>
        <taxon>Echinodermata</taxon>
        <taxon>Eleutherozoa</taxon>
        <taxon>Echinozoa</taxon>
        <taxon>Holothuroidea</taxon>
        <taxon>Aspidochirotacea</taxon>
        <taxon>Aspidochirotida</taxon>
        <taxon>Stichopodidae</taxon>
        <taxon>Apostichopus</taxon>
    </lineage>
</organism>
<gene>
    <name evidence="4" type="ORF">BSL78_19712</name>
</gene>
<dbReference type="OrthoDB" id="10071893at2759"/>
<evidence type="ECO:0000313" key="5">
    <source>
        <dbReference type="Proteomes" id="UP000230750"/>
    </source>
</evidence>
<evidence type="ECO:0000259" key="3">
    <source>
        <dbReference type="PROSITE" id="PS51233"/>
    </source>
</evidence>
<dbReference type="SMART" id="SM00216">
    <property type="entry name" value="VWD"/>
    <property type="match status" value="1"/>
</dbReference>
<proteinExistence type="predicted"/>
<comment type="caution">
    <text evidence="4">The sequence shown here is derived from an EMBL/GenBank/DDBJ whole genome shotgun (WGS) entry which is preliminary data.</text>
</comment>
<dbReference type="STRING" id="307972.A0A2G8K5Y3"/>
<keyword evidence="2" id="KW-0325">Glycoprotein</keyword>
<reference evidence="4 5" key="1">
    <citation type="journal article" date="2017" name="PLoS Biol.">
        <title>The sea cucumber genome provides insights into morphological evolution and visceral regeneration.</title>
        <authorList>
            <person name="Zhang X."/>
            <person name="Sun L."/>
            <person name="Yuan J."/>
            <person name="Sun Y."/>
            <person name="Gao Y."/>
            <person name="Zhang L."/>
            <person name="Li S."/>
            <person name="Dai H."/>
            <person name="Hamel J.F."/>
            <person name="Liu C."/>
            <person name="Yu Y."/>
            <person name="Liu S."/>
            <person name="Lin W."/>
            <person name="Guo K."/>
            <person name="Jin S."/>
            <person name="Xu P."/>
            <person name="Storey K.B."/>
            <person name="Huan P."/>
            <person name="Zhang T."/>
            <person name="Zhou Y."/>
            <person name="Zhang J."/>
            <person name="Lin C."/>
            <person name="Li X."/>
            <person name="Xing L."/>
            <person name="Huo D."/>
            <person name="Sun M."/>
            <person name="Wang L."/>
            <person name="Mercier A."/>
            <person name="Li F."/>
            <person name="Yang H."/>
            <person name="Xiang J."/>
        </authorList>
    </citation>
    <scope>NUCLEOTIDE SEQUENCE [LARGE SCALE GENOMIC DNA]</scope>
    <source>
        <strain evidence="4">Shaxun</strain>
        <tissue evidence="4">Muscle</tissue>
    </source>
</reference>
<sequence length="254" mass="29129">MGYGDPHYYDFNGNHFDHQGNCTYVLARDTSQNPPLYSVYINNVPCVDFPGTTCPKELIVEALGHRIYMLPNFTENYEPHVRVDGKVKIPPLEAEDFSIISGGLFTVVYFPLIELEVRFVPVDFHYFRVVVPGKFRGYTEGLCGNCGVNDTTCEVDDTCCDWIHPPEDKARCCGGEAPPPCVPDEEQREWCTNILQPIFEECWEFVDPNPYIENCLTDTCISSNMTCWGFEQYVEECSYHGVCVDWRNDTFCRE</sequence>
<dbReference type="InterPro" id="IPR014853">
    <property type="entry name" value="VWF/SSPO/ZAN-like_Cys-rich_dom"/>
</dbReference>
<keyword evidence="5" id="KW-1185">Reference proteome</keyword>
<dbReference type="InterPro" id="IPR050780">
    <property type="entry name" value="Mucin_vWF_Thrombospondin_sf"/>
</dbReference>
<dbReference type="AlphaFoldDB" id="A0A2G8K5Y3"/>
<dbReference type="InterPro" id="IPR001846">
    <property type="entry name" value="VWF_type-D"/>
</dbReference>
<dbReference type="Proteomes" id="UP000230750">
    <property type="component" value="Unassembled WGS sequence"/>
</dbReference>
<dbReference type="SMART" id="SM00832">
    <property type="entry name" value="C8"/>
    <property type="match status" value="1"/>
</dbReference>
<dbReference type="PROSITE" id="PS51233">
    <property type="entry name" value="VWFD"/>
    <property type="match status" value="1"/>
</dbReference>
<dbReference type="EMBL" id="MRZV01000851">
    <property type="protein sequence ID" value="PIK43426.1"/>
    <property type="molecule type" value="Genomic_DNA"/>
</dbReference>